<gene>
    <name evidence="8" type="ORF">SAMN02745123_02028</name>
</gene>
<organism evidence="8 9">
    <name type="scientific">Desulforamulus aeronauticus DSM 10349</name>
    <dbReference type="NCBI Taxonomy" id="1121421"/>
    <lineage>
        <taxon>Bacteria</taxon>
        <taxon>Bacillati</taxon>
        <taxon>Bacillota</taxon>
        <taxon>Clostridia</taxon>
        <taxon>Eubacteriales</taxon>
        <taxon>Peptococcaceae</taxon>
        <taxon>Desulforamulus</taxon>
    </lineage>
</organism>
<dbReference type="FunFam" id="3.30.70.1560:FF:000001">
    <property type="entry name" value="Pseudouridine synthase"/>
    <property type="match status" value="1"/>
</dbReference>
<dbReference type="SUPFAM" id="SSF55174">
    <property type="entry name" value="Alpha-L RNA-binding motif"/>
    <property type="match status" value="1"/>
</dbReference>
<dbReference type="PANTHER" id="PTHR47683:SF2">
    <property type="entry name" value="RNA-BINDING S4 DOMAIN-CONTAINING PROTEIN"/>
    <property type="match status" value="1"/>
</dbReference>
<dbReference type="GO" id="GO:0003723">
    <property type="term" value="F:RNA binding"/>
    <property type="evidence" value="ECO:0007669"/>
    <property type="project" value="UniProtKB-KW"/>
</dbReference>
<evidence type="ECO:0000256" key="3">
    <source>
        <dbReference type="ARBA" id="ARBA00023235"/>
    </source>
</evidence>
<feature type="compositionally biased region" description="Basic residues" evidence="6">
    <location>
        <begin position="317"/>
        <end position="327"/>
    </location>
</feature>
<dbReference type="NCBIfam" id="TIGR00093">
    <property type="entry name" value="pseudouridine synthase"/>
    <property type="match status" value="1"/>
</dbReference>
<evidence type="ECO:0000313" key="9">
    <source>
        <dbReference type="Proteomes" id="UP000183997"/>
    </source>
</evidence>
<evidence type="ECO:0000313" key="8">
    <source>
        <dbReference type="EMBL" id="SHK48244.1"/>
    </source>
</evidence>
<evidence type="ECO:0000256" key="2">
    <source>
        <dbReference type="ARBA" id="ARBA00022884"/>
    </source>
</evidence>
<feature type="compositionally biased region" description="Basic and acidic residues" evidence="6">
    <location>
        <begin position="265"/>
        <end position="294"/>
    </location>
</feature>
<accession>A0A1M6SU42</accession>
<dbReference type="GO" id="GO:0120159">
    <property type="term" value="F:rRNA pseudouridine synthase activity"/>
    <property type="evidence" value="ECO:0007669"/>
    <property type="project" value="UniProtKB-ARBA"/>
</dbReference>
<name>A0A1M6SU42_9FIRM</name>
<dbReference type="Gene3D" id="3.30.70.580">
    <property type="entry name" value="Pseudouridine synthase I, catalytic domain, N-terminal subdomain"/>
    <property type="match status" value="1"/>
</dbReference>
<evidence type="ECO:0000256" key="5">
    <source>
        <dbReference type="RuleBase" id="RU003887"/>
    </source>
</evidence>
<evidence type="ECO:0000256" key="6">
    <source>
        <dbReference type="SAM" id="MobiDB-lite"/>
    </source>
</evidence>
<dbReference type="AlphaFoldDB" id="A0A1M6SU42"/>
<dbReference type="PROSITE" id="PS01149">
    <property type="entry name" value="PSI_RSU"/>
    <property type="match status" value="1"/>
</dbReference>
<dbReference type="SMART" id="SM00363">
    <property type="entry name" value="S4"/>
    <property type="match status" value="1"/>
</dbReference>
<feature type="compositionally biased region" description="Basic and acidic residues" evidence="6">
    <location>
        <begin position="305"/>
        <end position="316"/>
    </location>
</feature>
<keyword evidence="9" id="KW-1185">Reference proteome</keyword>
<dbReference type="FunFam" id="3.10.290.10:FF:000003">
    <property type="entry name" value="Pseudouridine synthase"/>
    <property type="match status" value="1"/>
</dbReference>
<dbReference type="Proteomes" id="UP000183997">
    <property type="component" value="Unassembled WGS sequence"/>
</dbReference>
<dbReference type="Gene3D" id="3.10.290.10">
    <property type="entry name" value="RNA-binding S4 domain"/>
    <property type="match status" value="1"/>
</dbReference>
<dbReference type="PANTHER" id="PTHR47683">
    <property type="entry name" value="PSEUDOURIDINE SYNTHASE FAMILY PROTEIN-RELATED"/>
    <property type="match status" value="1"/>
</dbReference>
<keyword evidence="2 4" id="KW-0694">RNA-binding</keyword>
<dbReference type="GO" id="GO:0000455">
    <property type="term" value="P:enzyme-directed rRNA pseudouridine synthesis"/>
    <property type="evidence" value="ECO:0007669"/>
    <property type="project" value="UniProtKB-ARBA"/>
</dbReference>
<evidence type="ECO:0000256" key="1">
    <source>
        <dbReference type="ARBA" id="ARBA00008348"/>
    </source>
</evidence>
<dbReference type="OrthoDB" id="9807213at2"/>
<dbReference type="InterPro" id="IPR018496">
    <property type="entry name" value="PsdUridine_synth_RsuA/RluB_CS"/>
</dbReference>
<keyword evidence="3 5" id="KW-0413">Isomerase</keyword>
<dbReference type="Gene3D" id="3.30.70.1560">
    <property type="entry name" value="Alpha-L RNA-binding motif"/>
    <property type="match status" value="1"/>
</dbReference>
<feature type="domain" description="RNA-binding S4" evidence="7">
    <location>
        <begin position="3"/>
        <end position="65"/>
    </location>
</feature>
<dbReference type="InterPro" id="IPR020094">
    <property type="entry name" value="TruA/RsuA/RluB/E/F_N"/>
</dbReference>
<dbReference type="InterPro" id="IPR020103">
    <property type="entry name" value="PsdUridine_synth_cat_dom_sf"/>
</dbReference>
<dbReference type="EMBL" id="FRAR01000014">
    <property type="protein sequence ID" value="SHK48244.1"/>
    <property type="molecule type" value="Genomic_DNA"/>
</dbReference>
<dbReference type="Pfam" id="PF01479">
    <property type="entry name" value="S4"/>
    <property type="match status" value="1"/>
</dbReference>
<feature type="region of interest" description="Disordered" evidence="6">
    <location>
        <begin position="251"/>
        <end position="327"/>
    </location>
</feature>
<proteinExistence type="inferred from homology"/>
<dbReference type="InterPro" id="IPR000748">
    <property type="entry name" value="PsdUridine_synth_RsuA/RluB/E/F"/>
</dbReference>
<protein>
    <recommendedName>
        <fullName evidence="5">Pseudouridine synthase</fullName>
        <ecNumber evidence="5">5.4.99.-</ecNumber>
    </recommendedName>
</protein>
<dbReference type="InterPro" id="IPR002942">
    <property type="entry name" value="S4_RNA-bd"/>
</dbReference>
<dbReference type="STRING" id="1121421.SAMN02745123_02028"/>
<dbReference type="InterPro" id="IPR036986">
    <property type="entry name" value="S4_RNA-bd_sf"/>
</dbReference>
<dbReference type="EC" id="5.4.99.-" evidence="5"/>
<evidence type="ECO:0000256" key="4">
    <source>
        <dbReference type="PROSITE-ProRule" id="PRU00182"/>
    </source>
</evidence>
<dbReference type="SUPFAM" id="SSF55120">
    <property type="entry name" value="Pseudouridine synthase"/>
    <property type="match status" value="1"/>
</dbReference>
<dbReference type="CDD" id="cd02870">
    <property type="entry name" value="PseudoU_synth_RsuA_like"/>
    <property type="match status" value="1"/>
</dbReference>
<reference evidence="9" key="1">
    <citation type="submission" date="2016-11" db="EMBL/GenBank/DDBJ databases">
        <authorList>
            <person name="Varghese N."/>
            <person name="Submissions S."/>
        </authorList>
    </citation>
    <scope>NUCLEOTIDE SEQUENCE [LARGE SCALE GENOMIC DNA]</scope>
    <source>
        <strain evidence="9">DSM 10349</strain>
    </source>
</reference>
<dbReference type="RefSeq" id="WP_084082369.1">
    <property type="nucleotide sequence ID" value="NZ_FRAR01000014.1"/>
</dbReference>
<dbReference type="InterPro" id="IPR006145">
    <property type="entry name" value="PsdUridine_synth_RsuA/RluA"/>
</dbReference>
<dbReference type="GO" id="GO:0005829">
    <property type="term" value="C:cytosol"/>
    <property type="evidence" value="ECO:0007669"/>
    <property type="project" value="UniProtKB-ARBA"/>
</dbReference>
<dbReference type="Pfam" id="PF00849">
    <property type="entry name" value="PseudoU_synth_2"/>
    <property type="match status" value="1"/>
</dbReference>
<dbReference type="PROSITE" id="PS50889">
    <property type="entry name" value="S4"/>
    <property type="match status" value="1"/>
</dbReference>
<comment type="similarity">
    <text evidence="1 5">Belongs to the pseudouridine synthase RsuA family.</text>
</comment>
<sequence length="327" mass="36590">MEIRLQKVLAMAGVASRRHAEELISGGKVKVNGKVVKELGTKVEVSRDKIEVNGKPLPPVERKVYYLLNKPRGYVTTLQDERGRKTVLDLLEGVQERVYPVGRLDYDSEGLLLLTNDGELTQALTHPKHKVKKTYRARVEGIPQPGKLEEMAKGLRLEDGMTAPADVKLVDILDGRALLEISIHEGRNRQVRRMCECIGQPVLRLRRIRLGPLELGDLKPGDFRPLNFNELTSLMELVGRKIDPAVVQATSRRKGNTFAKVPTGRKPENGKYEGRGLEGRKIEGNKVDGKKSESRSVQGKKAIGKKPEARKTEGRNSRNKFGKTKTR</sequence>
<dbReference type="InterPro" id="IPR050343">
    <property type="entry name" value="RsuA_PseudoU_synthase"/>
</dbReference>
<dbReference type="InterPro" id="IPR042092">
    <property type="entry name" value="PsdUridine_s_RsuA/RluB/E/F_cat"/>
</dbReference>
<evidence type="ECO:0000259" key="7">
    <source>
        <dbReference type="SMART" id="SM00363"/>
    </source>
</evidence>